<keyword evidence="2" id="KW-1133">Transmembrane helix</keyword>
<feature type="transmembrane region" description="Helical" evidence="2">
    <location>
        <begin position="64"/>
        <end position="86"/>
    </location>
</feature>
<comment type="caution">
    <text evidence="4">The sequence shown here is derived from an EMBL/GenBank/DDBJ whole genome shotgun (WGS) entry which is preliminary data.</text>
</comment>
<dbReference type="RefSeq" id="WP_377131958.1">
    <property type="nucleotide sequence ID" value="NZ_JBHSFI010000001.1"/>
</dbReference>
<protein>
    <submittedName>
        <fullName evidence="4">DUF2510 domain-containing protein</fullName>
    </submittedName>
</protein>
<dbReference type="Proteomes" id="UP001596011">
    <property type="component" value="Unassembled WGS sequence"/>
</dbReference>
<feature type="domain" description="DUF2510" evidence="3">
    <location>
        <begin position="12"/>
        <end position="42"/>
    </location>
</feature>
<keyword evidence="5" id="KW-1185">Reference proteome</keyword>
<dbReference type="InterPro" id="IPR018929">
    <property type="entry name" value="DUF2510"/>
</dbReference>
<feature type="region of interest" description="Disordered" evidence="1">
    <location>
        <begin position="26"/>
        <end position="56"/>
    </location>
</feature>
<sequence length="131" mass="13588">MTHPNSAGSAGPGWYPDPIDPGVERWWDGSTWGAPKTPFVPPAQARRPQPASTSTLRGTARARWALGLGIAALPMLLIPPFGPLVAMAGLTVSVLELRSGNRQTSVVWATALSGIGVALTLLVVAVGLASR</sequence>
<name>A0ABV9HAX0_9MICO</name>
<evidence type="ECO:0000256" key="1">
    <source>
        <dbReference type="SAM" id="MobiDB-lite"/>
    </source>
</evidence>
<proteinExistence type="predicted"/>
<keyword evidence="2" id="KW-0472">Membrane</keyword>
<feature type="transmembrane region" description="Helical" evidence="2">
    <location>
        <begin position="106"/>
        <end position="129"/>
    </location>
</feature>
<dbReference type="EMBL" id="JBHSFI010000001">
    <property type="protein sequence ID" value="MFC4627148.1"/>
    <property type="molecule type" value="Genomic_DNA"/>
</dbReference>
<accession>A0ABV9HAX0</accession>
<evidence type="ECO:0000313" key="4">
    <source>
        <dbReference type="EMBL" id="MFC4627148.1"/>
    </source>
</evidence>
<gene>
    <name evidence="4" type="ORF">ACFO6V_02805</name>
</gene>
<evidence type="ECO:0000259" key="3">
    <source>
        <dbReference type="Pfam" id="PF10708"/>
    </source>
</evidence>
<organism evidence="4 5">
    <name type="scientific">Promicromonospora alba</name>
    <dbReference type="NCBI Taxonomy" id="1616110"/>
    <lineage>
        <taxon>Bacteria</taxon>
        <taxon>Bacillati</taxon>
        <taxon>Actinomycetota</taxon>
        <taxon>Actinomycetes</taxon>
        <taxon>Micrococcales</taxon>
        <taxon>Promicromonosporaceae</taxon>
        <taxon>Promicromonospora</taxon>
    </lineage>
</organism>
<feature type="compositionally biased region" description="Low complexity" evidence="1">
    <location>
        <begin position="42"/>
        <end position="51"/>
    </location>
</feature>
<dbReference type="Pfam" id="PF10708">
    <property type="entry name" value="DUF2510"/>
    <property type="match status" value="1"/>
</dbReference>
<evidence type="ECO:0000313" key="5">
    <source>
        <dbReference type="Proteomes" id="UP001596011"/>
    </source>
</evidence>
<keyword evidence="2" id="KW-0812">Transmembrane</keyword>
<evidence type="ECO:0000256" key="2">
    <source>
        <dbReference type="SAM" id="Phobius"/>
    </source>
</evidence>
<reference evidence="5" key="1">
    <citation type="journal article" date="2019" name="Int. J. Syst. Evol. Microbiol.">
        <title>The Global Catalogue of Microorganisms (GCM) 10K type strain sequencing project: providing services to taxonomists for standard genome sequencing and annotation.</title>
        <authorList>
            <consortium name="The Broad Institute Genomics Platform"/>
            <consortium name="The Broad Institute Genome Sequencing Center for Infectious Disease"/>
            <person name="Wu L."/>
            <person name="Ma J."/>
        </authorList>
    </citation>
    <scope>NUCLEOTIDE SEQUENCE [LARGE SCALE GENOMIC DNA]</scope>
    <source>
        <strain evidence="5">CCUG 42722</strain>
    </source>
</reference>